<protein>
    <submittedName>
        <fullName evidence="3 4">Glycosyltransferase</fullName>
    </submittedName>
</protein>
<dbReference type="EMBL" id="WKLT01000017">
    <property type="protein sequence ID" value="MRY59482.1"/>
    <property type="molecule type" value="Genomic_DNA"/>
</dbReference>
<reference evidence="4 5" key="1">
    <citation type="journal article" date="2019" name="Nat. Med.">
        <title>A library of human gut bacterial isolates paired with longitudinal multiomics data enables mechanistic microbiome research.</title>
        <authorList>
            <person name="Poyet M."/>
            <person name="Groussin M."/>
            <person name="Gibbons S.M."/>
            <person name="Avila-Pacheco J."/>
            <person name="Jiang X."/>
            <person name="Kearney S.M."/>
            <person name="Perrotta A.R."/>
            <person name="Berdy B."/>
            <person name="Zhao S."/>
            <person name="Lieberman T.D."/>
            <person name="Swanson P.K."/>
            <person name="Smith M."/>
            <person name="Roesemann S."/>
            <person name="Alexander J.E."/>
            <person name="Rich S.A."/>
            <person name="Livny J."/>
            <person name="Vlamakis H."/>
            <person name="Clish C."/>
            <person name="Bullock K."/>
            <person name="Deik A."/>
            <person name="Scott J."/>
            <person name="Pierce K.A."/>
            <person name="Xavier R.J."/>
            <person name="Alm E.J."/>
        </authorList>
    </citation>
    <scope>NUCLEOTIDE SEQUENCE [LARGE SCALE GENOMIC DNA]</scope>
    <source>
        <strain evidence="4 5">BIOML-A41</strain>
    </source>
</reference>
<accession>A0A6I2N1H2</accession>
<proteinExistence type="predicted"/>
<dbReference type="RefSeq" id="WP_121960907.1">
    <property type="nucleotide sequence ID" value="NZ_AP019729.1"/>
</dbReference>
<dbReference type="CDD" id="cd03820">
    <property type="entry name" value="GT4_AmsD-like"/>
    <property type="match status" value="1"/>
</dbReference>
<dbReference type="Pfam" id="PF13439">
    <property type="entry name" value="Glyco_transf_4"/>
    <property type="match status" value="1"/>
</dbReference>
<feature type="domain" description="Glycosyltransferase subfamily 4-like N-terminal" evidence="2">
    <location>
        <begin position="14"/>
        <end position="169"/>
    </location>
</feature>
<name>A0A6I2N1H2_PARDI</name>
<keyword evidence="4" id="KW-0808">Transferase</keyword>
<evidence type="ECO:0000259" key="1">
    <source>
        <dbReference type="Pfam" id="PF00534"/>
    </source>
</evidence>
<dbReference type="InterPro" id="IPR028098">
    <property type="entry name" value="Glyco_trans_4-like_N"/>
</dbReference>
<organism evidence="4 5">
    <name type="scientific">Parabacteroides distasonis</name>
    <dbReference type="NCBI Taxonomy" id="823"/>
    <lineage>
        <taxon>Bacteria</taxon>
        <taxon>Pseudomonadati</taxon>
        <taxon>Bacteroidota</taxon>
        <taxon>Bacteroidia</taxon>
        <taxon>Bacteroidales</taxon>
        <taxon>Tannerellaceae</taxon>
        <taxon>Parabacteroides</taxon>
    </lineage>
</organism>
<feature type="domain" description="Glycosyl transferase family 1" evidence="1">
    <location>
        <begin position="182"/>
        <end position="336"/>
    </location>
</feature>
<dbReference type="PANTHER" id="PTHR12526">
    <property type="entry name" value="GLYCOSYLTRANSFERASE"/>
    <property type="match status" value="1"/>
</dbReference>
<sequence>MKIYFFVSDMSGRGGTERTTALLANTFVRKGHDVSIVSLIDENKDCVYELDSKIDLVYLATPSPNYLKTRINRLFLLLRAFIKILLNYSFKDNDSIIICQGFLSSVFVWFSLNANRSIACEHYKYEVYNSALRAFRNFIYKSFMTVVVLTDNDAKRFKLHKVNAYVIPNMTSFGIKPNRVANARRMITVGRLHPQKGYDLLLSALVSVFERYPDWYIDIYADGDEAYGLLLKKQVSDLNLQSNVFFKEFCTDIQKEYLNSSFYVMSSRYEGFPMTLLEAMACGLPVVSFQCPEGPAELLKDNVGLLVPPEDVTMLSEAIIRMIRDEKLRANCTAKGLNVIQAYTPDKVYIKWLTLFENIKENR</sequence>
<evidence type="ECO:0000313" key="4">
    <source>
        <dbReference type="EMBL" id="MRY59482.1"/>
    </source>
</evidence>
<dbReference type="AlphaFoldDB" id="A0A6I2N1H2"/>
<evidence type="ECO:0000313" key="3">
    <source>
        <dbReference type="EMBL" id="MDB9139074.1"/>
    </source>
</evidence>
<gene>
    <name evidence="4" type="ORF">GKD59_16520</name>
    <name evidence="3" type="ORF">PN612_11210</name>
</gene>
<dbReference type="Proteomes" id="UP001211522">
    <property type="component" value="Unassembled WGS sequence"/>
</dbReference>
<comment type="caution">
    <text evidence="4">The sequence shown here is derived from an EMBL/GenBank/DDBJ whole genome shotgun (WGS) entry which is preliminary data.</text>
</comment>
<dbReference type="InterPro" id="IPR001296">
    <property type="entry name" value="Glyco_trans_1"/>
</dbReference>
<dbReference type="EMBL" id="JAQMPX010000076">
    <property type="protein sequence ID" value="MDB9139074.1"/>
    <property type="molecule type" value="Genomic_DNA"/>
</dbReference>
<dbReference type="GO" id="GO:0016757">
    <property type="term" value="F:glycosyltransferase activity"/>
    <property type="evidence" value="ECO:0007669"/>
    <property type="project" value="InterPro"/>
</dbReference>
<evidence type="ECO:0000259" key="2">
    <source>
        <dbReference type="Pfam" id="PF13439"/>
    </source>
</evidence>
<dbReference type="Gene3D" id="3.40.50.2000">
    <property type="entry name" value="Glycogen Phosphorylase B"/>
    <property type="match status" value="2"/>
</dbReference>
<dbReference type="Pfam" id="PF00534">
    <property type="entry name" value="Glycos_transf_1"/>
    <property type="match status" value="1"/>
</dbReference>
<evidence type="ECO:0000313" key="5">
    <source>
        <dbReference type="Proteomes" id="UP000463337"/>
    </source>
</evidence>
<dbReference type="Proteomes" id="UP000463337">
    <property type="component" value="Unassembled WGS sequence"/>
</dbReference>
<reference evidence="3" key="2">
    <citation type="submission" date="2023-01" db="EMBL/GenBank/DDBJ databases">
        <title>Human gut microbiome strain richness.</title>
        <authorList>
            <person name="Chen-Liaw A."/>
        </authorList>
    </citation>
    <scope>NUCLEOTIDE SEQUENCE</scope>
    <source>
        <strain evidence="3">D35st1_E5_D35t1_190705</strain>
    </source>
</reference>
<dbReference type="SUPFAM" id="SSF53756">
    <property type="entry name" value="UDP-Glycosyltransferase/glycogen phosphorylase"/>
    <property type="match status" value="1"/>
</dbReference>